<accession>A0A0R3NC60</accession>
<dbReference type="GO" id="GO:0046872">
    <property type="term" value="F:metal ion binding"/>
    <property type="evidence" value="ECO:0007669"/>
    <property type="project" value="UniProtKB-KW"/>
</dbReference>
<feature type="chain" id="PRO_5006445147" evidence="5">
    <location>
        <begin position="26"/>
        <end position="469"/>
    </location>
</feature>
<reference evidence="7 8" key="1">
    <citation type="submission" date="2014-03" db="EMBL/GenBank/DDBJ databases">
        <title>Bradyrhizobium valentinum sp. nov., isolated from effective nodules of Lupinus mariae-josephae, a lupine endemic of basic-lime soils in Eastern Spain.</title>
        <authorList>
            <person name="Duran D."/>
            <person name="Rey L."/>
            <person name="Navarro A."/>
            <person name="Busquets A."/>
            <person name="Imperial J."/>
            <person name="Ruiz-Argueso T."/>
        </authorList>
    </citation>
    <scope>NUCLEOTIDE SEQUENCE [LARGE SCALE GENOMIC DNA]</scope>
    <source>
        <strain evidence="7 8">Ro19</strain>
    </source>
</reference>
<dbReference type="Gene3D" id="1.10.760.10">
    <property type="entry name" value="Cytochrome c-like domain"/>
    <property type="match status" value="1"/>
</dbReference>
<dbReference type="GO" id="GO:0020037">
    <property type="term" value="F:heme binding"/>
    <property type="evidence" value="ECO:0007669"/>
    <property type="project" value="InterPro"/>
</dbReference>
<proteinExistence type="predicted"/>
<evidence type="ECO:0000313" key="7">
    <source>
        <dbReference type="EMBL" id="KRR27629.1"/>
    </source>
</evidence>
<dbReference type="EMBL" id="LLYA01000112">
    <property type="protein sequence ID" value="KRR27629.1"/>
    <property type="molecule type" value="Genomic_DNA"/>
</dbReference>
<dbReference type="GO" id="GO:0004130">
    <property type="term" value="F:cytochrome-c peroxidase activity"/>
    <property type="evidence" value="ECO:0007669"/>
    <property type="project" value="TreeGrafter"/>
</dbReference>
<dbReference type="PANTHER" id="PTHR30600">
    <property type="entry name" value="CYTOCHROME C PEROXIDASE-RELATED"/>
    <property type="match status" value="1"/>
</dbReference>
<keyword evidence="8" id="KW-1185">Reference proteome</keyword>
<dbReference type="Proteomes" id="UP000052023">
    <property type="component" value="Unassembled WGS sequence"/>
</dbReference>
<dbReference type="InterPro" id="IPR036909">
    <property type="entry name" value="Cyt_c-like_dom_sf"/>
</dbReference>
<dbReference type="PANTHER" id="PTHR30600:SF13">
    <property type="entry name" value="METHYLAMINE UTILIZATION PROTEIN"/>
    <property type="match status" value="1"/>
</dbReference>
<name>A0A0R3NC60_9BRAD</name>
<dbReference type="SUPFAM" id="SSF46626">
    <property type="entry name" value="Cytochrome c"/>
    <property type="match status" value="1"/>
</dbReference>
<evidence type="ECO:0000256" key="3">
    <source>
        <dbReference type="ARBA" id="ARBA00023004"/>
    </source>
</evidence>
<gene>
    <name evidence="7" type="ORF">CQ13_04400</name>
</gene>
<dbReference type="RefSeq" id="WP_057843477.1">
    <property type="nucleotide sequence ID" value="NZ_LLYA01000112.1"/>
</dbReference>
<dbReference type="GO" id="GO:0009055">
    <property type="term" value="F:electron transfer activity"/>
    <property type="evidence" value="ECO:0007669"/>
    <property type="project" value="InterPro"/>
</dbReference>
<evidence type="ECO:0000256" key="5">
    <source>
        <dbReference type="SAM" id="SignalP"/>
    </source>
</evidence>
<evidence type="ECO:0000313" key="8">
    <source>
        <dbReference type="Proteomes" id="UP000052023"/>
    </source>
</evidence>
<evidence type="ECO:0000256" key="4">
    <source>
        <dbReference type="PROSITE-ProRule" id="PRU00433"/>
    </source>
</evidence>
<evidence type="ECO:0000259" key="6">
    <source>
        <dbReference type="PROSITE" id="PS51007"/>
    </source>
</evidence>
<dbReference type="OrthoDB" id="9805202at2"/>
<dbReference type="PROSITE" id="PS51007">
    <property type="entry name" value="CYTC"/>
    <property type="match status" value="1"/>
</dbReference>
<keyword evidence="3 4" id="KW-0408">Iron</keyword>
<dbReference type="AlphaFoldDB" id="A0A0R3NC60"/>
<evidence type="ECO:0000256" key="2">
    <source>
        <dbReference type="ARBA" id="ARBA00022723"/>
    </source>
</evidence>
<keyword evidence="1 4" id="KW-0349">Heme</keyword>
<keyword evidence="5" id="KW-0732">Signal</keyword>
<keyword evidence="2 4" id="KW-0479">Metal-binding</keyword>
<comment type="caution">
    <text evidence="7">The sequence shown here is derived from an EMBL/GenBank/DDBJ whole genome shotgun (WGS) entry which is preliminary data.</text>
</comment>
<dbReference type="InterPro" id="IPR009056">
    <property type="entry name" value="Cyt_c-like_dom"/>
</dbReference>
<evidence type="ECO:0000256" key="1">
    <source>
        <dbReference type="ARBA" id="ARBA00022617"/>
    </source>
</evidence>
<protein>
    <submittedName>
        <fullName evidence="7">Cytochrome B6</fullName>
    </submittedName>
</protein>
<organism evidence="7 8">
    <name type="scientific">Bradyrhizobium retamae</name>
    <dbReference type="NCBI Taxonomy" id="1300035"/>
    <lineage>
        <taxon>Bacteria</taxon>
        <taxon>Pseudomonadati</taxon>
        <taxon>Pseudomonadota</taxon>
        <taxon>Alphaproteobacteria</taxon>
        <taxon>Hyphomicrobiales</taxon>
        <taxon>Nitrobacteraceae</taxon>
        <taxon>Bradyrhizobium</taxon>
    </lineage>
</organism>
<feature type="domain" description="Cytochrome c" evidence="6">
    <location>
        <begin position="360"/>
        <end position="469"/>
    </location>
</feature>
<sequence length="469" mass="52819">MSQFLKAIGLFAAAFVSSVAVLSLAAISDPLPPDTTYRPLPTRPFSAVKADDEAQKQQVMQRQASLLNRRYDMSDRPIAGVMMSGGRKAVPGGVRVKLQSGTTWENLAEMSPDEIRQRSLLPEGFLPLPHVKQATGGQVIPDRQIDDIRRQEARDLRRFDVNFDLPDHLTPEFPPPIFLTTQPHLGDVSRGQLLTIKNFYEVMNGIITPVQMEGLRLLLTPFPQEEFNQTEDRKVAEQSTGITCLDCHANFHTNAAFHLTPDVRPQAARFRLDSTSLRGVFNQQIHGSKRSLRSIEDFTEFEQRTAYFNGDHVSATRKGVHLPDRTNQVAMMAQMQNIIDFPPAPKLDAFGRLDRARATEQELAGEQVFFGKGRCNECHVAQTSFMDNNMHDLKLERFYQVGHTFNDFVTLPDGPIKTFTLRGIKDSPPYLHDGRLMTLADTVEFFNLVLGLRLTQPEKEALVAYMLAL</sequence>
<dbReference type="InterPro" id="IPR051395">
    <property type="entry name" value="Cytochrome_c_Peroxidase/MauG"/>
</dbReference>
<feature type="signal peptide" evidence="5">
    <location>
        <begin position="1"/>
        <end position="25"/>
    </location>
</feature>